<evidence type="ECO:0000313" key="1">
    <source>
        <dbReference type="EMBL" id="KAF8764108.1"/>
    </source>
</evidence>
<evidence type="ECO:0000313" key="2">
    <source>
        <dbReference type="Proteomes" id="UP000807504"/>
    </source>
</evidence>
<name>A0A8T0DZZ4_ARGBR</name>
<sequence length="163" mass="18896">MGNVRVWRCLANTRKGAALHFGTATLIEEIIERMVMKFPLWTLLTATFYVVAPSMGELQTQSLAPEAISDYLDEKQARFVLPRILNMAKKLDLEFDGYKLLSDNPKFGKILRLLTSNGEANRRAERSRIEMMKKRKFPEIDSRGFDEDIFDEGFGDWSPMKRW</sequence>
<reference evidence="1" key="2">
    <citation type="submission" date="2020-06" db="EMBL/GenBank/DDBJ databases">
        <authorList>
            <person name="Sheffer M."/>
        </authorList>
    </citation>
    <scope>NUCLEOTIDE SEQUENCE</scope>
</reference>
<reference evidence="1" key="1">
    <citation type="journal article" date="2020" name="bioRxiv">
        <title>Chromosome-level reference genome of the European wasp spider Argiope bruennichi: a resource for studies on range expansion and evolutionary adaptation.</title>
        <authorList>
            <person name="Sheffer M.M."/>
            <person name="Hoppe A."/>
            <person name="Krehenwinkel H."/>
            <person name="Uhl G."/>
            <person name="Kuss A.W."/>
            <person name="Jensen L."/>
            <person name="Jensen C."/>
            <person name="Gillespie R.G."/>
            <person name="Hoff K.J."/>
            <person name="Prost S."/>
        </authorList>
    </citation>
    <scope>NUCLEOTIDE SEQUENCE</scope>
</reference>
<protein>
    <submittedName>
        <fullName evidence="1">Uncharacterized protein</fullName>
    </submittedName>
</protein>
<accession>A0A8T0DZZ4</accession>
<dbReference type="AlphaFoldDB" id="A0A8T0DZZ4"/>
<dbReference type="EMBL" id="JABXBU010002231">
    <property type="protein sequence ID" value="KAF8764108.1"/>
    <property type="molecule type" value="Genomic_DNA"/>
</dbReference>
<proteinExistence type="predicted"/>
<gene>
    <name evidence="1" type="ORF">HNY73_022224</name>
</gene>
<keyword evidence="2" id="KW-1185">Reference proteome</keyword>
<organism evidence="1 2">
    <name type="scientific">Argiope bruennichi</name>
    <name type="common">Wasp spider</name>
    <name type="synonym">Aranea bruennichi</name>
    <dbReference type="NCBI Taxonomy" id="94029"/>
    <lineage>
        <taxon>Eukaryota</taxon>
        <taxon>Metazoa</taxon>
        <taxon>Ecdysozoa</taxon>
        <taxon>Arthropoda</taxon>
        <taxon>Chelicerata</taxon>
        <taxon>Arachnida</taxon>
        <taxon>Araneae</taxon>
        <taxon>Araneomorphae</taxon>
        <taxon>Entelegynae</taxon>
        <taxon>Araneoidea</taxon>
        <taxon>Araneidae</taxon>
        <taxon>Argiope</taxon>
    </lineage>
</organism>
<comment type="caution">
    <text evidence="1">The sequence shown here is derived from an EMBL/GenBank/DDBJ whole genome shotgun (WGS) entry which is preliminary data.</text>
</comment>
<dbReference type="Proteomes" id="UP000807504">
    <property type="component" value="Unassembled WGS sequence"/>
</dbReference>